<reference evidence="1" key="2">
    <citation type="submission" date="2025-09" db="UniProtKB">
        <authorList>
            <consortium name="Ensembl"/>
        </authorList>
    </citation>
    <scope>IDENTIFICATION</scope>
</reference>
<sequence>MGIPLVHYSSLSKSGKLNRGRYCGLSSEILSCAYVVARINGLKVFHDNDTLGDSCGVSQSSVNQSPGVLDGHRPFVLVKDGTQTKVMLTAASLTQLPSTRPIQYKLTEGWLVC</sequence>
<dbReference type="Proteomes" id="UP000694415">
    <property type="component" value="Unplaced"/>
</dbReference>
<name>A0A8C6HNJ2_MUSSI</name>
<keyword evidence="2" id="KW-1185">Reference proteome</keyword>
<dbReference type="Ensembl" id="ENSMSIT00000029586.1">
    <property type="protein sequence ID" value="ENSMSIP00000023460.1"/>
    <property type="gene ID" value="ENSMSIG00000019902.1"/>
</dbReference>
<proteinExistence type="predicted"/>
<dbReference type="AlphaFoldDB" id="A0A8C6HNJ2"/>
<protein>
    <submittedName>
        <fullName evidence="1">Uncharacterized protein</fullName>
    </submittedName>
</protein>
<reference evidence="1" key="1">
    <citation type="submission" date="2025-08" db="UniProtKB">
        <authorList>
            <consortium name="Ensembl"/>
        </authorList>
    </citation>
    <scope>IDENTIFICATION</scope>
</reference>
<evidence type="ECO:0000313" key="1">
    <source>
        <dbReference type="Ensembl" id="ENSMSIP00000023460.1"/>
    </source>
</evidence>
<accession>A0A8C6HNJ2</accession>
<dbReference type="GeneTree" id="ENSGT00800000125304"/>
<organism evidence="1 2">
    <name type="scientific">Mus spicilegus</name>
    <name type="common">Mound-building mouse</name>
    <dbReference type="NCBI Taxonomy" id="10103"/>
    <lineage>
        <taxon>Eukaryota</taxon>
        <taxon>Metazoa</taxon>
        <taxon>Chordata</taxon>
        <taxon>Craniata</taxon>
        <taxon>Vertebrata</taxon>
        <taxon>Euteleostomi</taxon>
        <taxon>Mammalia</taxon>
        <taxon>Eutheria</taxon>
        <taxon>Euarchontoglires</taxon>
        <taxon>Glires</taxon>
        <taxon>Rodentia</taxon>
        <taxon>Myomorpha</taxon>
        <taxon>Muroidea</taxon>
        <taxon>Muridae</taxon>
        <taxon>Murinae</taxon>
        <taxon>Mus</taxon>
        <taxon>Mus</taxon>
    </lineage>
</organism>
<evidence type="ECO:0000313" key="2">
    <source>
        <dbReference type="Proteomes" id="UP000694415"/>
    </source>
</evidence>